<accession>A0A1K0H1W3</accession>
<dbReference type="EMBL" id="LT558118">
    <property type="protein sequence ID" value="SAM73212.1"/>
    <property type="molecule type" value="Genomic_DNA"/>
</dbReference>
<dbReference type="EMBL" id="ULHB01000066">
    <property type="protein sequence ID" value="SYW80238.1"/>
    <property type="molecule type" value="Genomic_DNA"/>
</dbReference>
<dbReference type="OrthoDB" id="2541060at2759"/>
<evidence type="ECO:0000313" key="1">
    <source>
        <dbReference type="EMBL" id="SAM73212.1"/>
    </source>
</evidence>
<evidence type="ECO:0000313" key="3">
    <source>
        <dbReference type="Proteomes" id="UP000179920"/>
    </source>
</evidence>
<evidence type="ECO:0000313" key="4">
    <source>
        <dbReference type="Proteomes" id="UP000658997"/>
    </source>
</evidence>
<dbReference type="AlphaFoldDB" id="A0A1K0H1W3"/>
<dbReference type="Proteomes" id="UP000179920">
    <property type="component" value="Chromosome II"/>
</dbReference>
<name>A0A1K0H1W3_9BASI</name>
<keyword evidence="4" id="KW-1185">Reference proteome</keyword>
<sequence>MLLYDLRERILHLASDAEALQREVDDVVAQDHAMFGQTETLIWERMEQDVPEGFVMWYRTLYTEQYPERCETSLEDPWVRINCSPLSIDEIFNRITCFLIFMLEAEPEEPWYHTVDKFTFATWADILFLRTHRALACKDDEVGKLYTGWPELGEESLCLRLMNWAEQVMEDRGLIE</sequence>
<reference evidence="3" key="2">
    <citation type="submission" date="2016-04" db="EMBL/GenBank/DDBJ databases">
        <authorList>
            <person name="Guldener U."/>
            <person name="Guldener U."/>
        </authorList>
    </citation>
    <scope>NUCLEOTIDE SEQUENCE [LARGE SCALE GENOMIC DNA]</scope>
    <source>
        <strain evidence="3">UB2112</strain>
    </source>
</reference>
<evidence type="ECO:0000313" key="2">
    <source>
        <dbReference type="EMBL" id="SYW80238.1"/>
    </source>
</evidence>
<gene>
    <name evidence="2" type="ORF">UBRO2_03506</name>
    <name evidence="1" type="ORF">UBRO_00005</name>
</gene>
<organism evidence="1 3">
    <name type="scientific">Ustilago bromivora</name>
    <dbReference type="NCBI Taxonomy" id="307758"/>
    <lineage>
        <taxon>Eukaryota</taxon>
        <taxon>Fungi</taxon>
        <taxon>Dikarya</taxon>
        <taxon>Basidiomycota</taxon>
        <taxon>Ustilaginomycotina</taxon>
        <taxon>Ustilaginomycetes</taxon>
        <taxon>Ustilaginales</taxon>
        <taxon>Ustilaginaceae</taxon>
        <taxon>Ustilago</taxon>
    </lineage>
</organism>
<reference evidence="2" key="3">
    <citation type="submission" date="2018-08" db="EMBL/GenBank/DDBJ databases">
        <authorList>
            <person name="Guldener U."/>
        </authorList>
    </citation>
    <scope>NUCLEOTIDE SEQUENCE</scope>
    <source>
        <strain evidence="2">UB2</strain>
    </source>
</reference>
<protein>
    <submittedName>
        <fullName evidence="1">Uncharacterized protein</fullName>
    </submittedName>
</protein>
<dbReference type="Proteomes" id="UP000658997">
    <property type="component" value="Unassembled WGS sequence"/>
</dbReference>
<reference evidence="1" key="1">
    <citation type="submission" date="2016-04" db="EMBL/GenBank/DDBJ databases">
        <authorList>
            <person name="Evans L.H."/>
            <person name="Alamgir A."/>
            <person name="Owens N."/>
            <person name="Weber N.D."/>
            <person name="Virtaneva K."/>
            <person name="Barbian K."/>
            <person name="Babar A."/>
            <person name="Rosenke K."/>
        </authorList>
    </citation>
    <scope>NUCLEOTIDE SEQUENCE</scope>
    <source>
        <strain evidence="1">UB2112</strain>
    </source>
</reference>
<proteinExistence type="predicted"/>